<protein>
    <recommendedName>
        <fullName evidence="6">Probable septum site-determining protein MinC</fullName>
    </recommendedName>
</protein>
<evidence type="ECO:0000256" key="2">
    <source>
        <dbReference type="ARBA" id="ARBA00022618"/>
    </source>
</evidence>
<dbReference type="Pfam" id="PF03775">
    <property type="entry name" value="MinC_C"/>
    <property type="match status" value="1"/>
</dbReference>
<dbReference type="RefSeq" id="WP_341597489.1">
    <property type="nucleotide sequence ID" value="NZ_JBAKAZ010000023.1"/>
</dbReference>
<dbReference type="Proteomes" id="UP001369082">
    <property type="component" value="Unassembled WGS sequence"/>
</dbReference>
<evidence type="ECO:0000256" key="6">
    <source>
        <dbReference type="HAMAP-Rule" id="MF_00267"/>
    </source>
</evidence>
<dbReference type="Gene3D" id="3.30.70.260">
    <property type="match status" value="1"/>
</dbReference>
<keyword evidence="10" id="KW-1185">Reference proteome</keyword>
<comment type="function">
    <text evidence="5 6">Cell division inhibitor that blocks the formation of polar Z ring septums. Rapidly oscillates between the poles of the cell to destabilize FtsZ filaments that have formed before they mature into polar Z rings. Prevents FtsZ polymerization.</text>
</comment>
<comment type="subunit">
    <text evidence="6">Interacts with MinD and FtsZ.</text>
</comment>
<dbReference type="PANTHER" id="PTHR34108:SF1">
    <property type="entry name" value="SEPTUM SITE-DETERMINING PROTEIN MINC"/>
    <property type="match status" value="1"/>
</dbReference>
<dbReference type="HAMAP" id="MF_00267">
    <property type="entry name" value="MinC"/>
    <property type="match status" value="1"/>
</dbReference>
<evidence type="ECO:0000256" key="4">
    <source>
        <dbReference type="ARBA" id="ARBA00023306"/>
    </source>
</evidence>
<keyword evidence="4 6" id="KW-0131">Cell cycle</keyword>
<feature type="domain" description="Septum formation inhibitor MinC C-terminal" evidence="7">
    <location>
        <begin position="140"/>
        <end position="237"/>
    </location>
</feature>
<keyword evidence="2 6" id="KW-0132">Cell division</keyword>
<evidence type="ECO:0000313" key="9">
    <source>
        <dbReference type="EMBL" id="MEL0629479.1"/>
    </source>
</evidence>
<dbReference type="EMBL" id="JBAKAZ010000023">
    <property type="protein sequence ID" value="MEL0629479.1"/>
    <property type="molecule type" value="Genomic_DNA"/>
</dbReference>
<dbReference type="InterPro" id="IPR007874">
    <property type="entry name" value="MinC_N"/>
</dbReference>
<evidence type="ECO:0000256" key="1">
    <source>
        <dbReference type="ARBA" id="ARBA00006291"/>
    </source>
</evidence>
<evidence type="ECO:0000259" key="8">
    <source>
        <dbReference type="Pfam" id="PF05209"/>
    </source>
</evidence>
<dbReference type="InterPro" id="IPR005526">
    <property type="entry name" value="Septum_form_inhib_MinC_C"/>
</dbReference>
<name>A0ABU9GQ80_9GAMM</name>
<comment type="caution">
    <text evidence="9">The sequence shown here is derived from an EMBL/GenBank/DDBJ whole genome shotgun (WGS) entry which is preliminary data.</text>
</comment>
<gene>
    <name evidence="6 9" type="primary">minC</name>
    <name evidence="9" type="ORF">V6256_07650</name>
</gene>
<dbReference type="PANTHER" id="PTHR34108">
    <property type="entry name" value="SEPTUM SITE-DETERMINING PROTEIN MINC"/>
    <property type="match status" value="1"/>
</dbReference>
<feature type="domain" description="Septum formation inhibitor MinC N-terminal" evidence="8">
    <location>
        <begin position="2"/>
        <end position="70"/>
    </location>
</feature>
<evidence type="ECO:0000259" key="7">
    <source>
        <dbReference type="Pfam" id="PF03775"/>
    </source>
</evidence>
<organism evidence="9 10">
    <name type="scientific">Psychromonas aquatilis</name>
    <dbReference type="NCBI Taxonomy" id="2005072"/>
    <lineage>
        <taxon>Bacteria</taxon>
        <taxon>Pseudomonadati</taxon>
        <taxon>Pseudomonadota</taxon>
        <taxon>Gammaproteobacteria</taxon>
        <taxon>Alteromonadales</taxon>
        <taxon>Psychromonadaceae</taxon>
        <taxon>Psychromonas</taxon>
    </lineage>
</organism>
<evidence type="ECO:0000256" key="3">
    <source>
        <dbReference type="ARBA" id="ARBA00023210"/>
    </source>
</evidence>
<evidence type="ECO:0000313" key="10">
    <source>
        <dbReference type="Proteomes" id="UP001369082"/>
    </source>
</evidence>
<dbReference type="InterPro" id="IPR016098">
    <property type="entry name" value="CAP/MinC_C"/>
</dbReference>
<accession>A0ABU9GQ80</accession>
<sequence>MALKSLNFTLLVVNIESEILSGLADELNKRRLMAPEFFALTPIVINFAVDSLKVDFEELQKTVAEQGFILAGITGKVSDEQKVEASKYAIPVLHSSKRKVIKSSKKEQNEDVTLTVKEVKETVVETEFETHDVKSKVHVGRVRSGQQIYAKESDLIVVGDVGAGSEVIADGNIHIYGSLRGKALAGAMGEKGAAIFCSHLQPELVSIAGVYKLSETIPEDIWSSSCSVSLKDKDMVFSNLN</sequence>
<dbReference type="InterPro" id="IPR036145">
    <property type="entry name" value="MinC_C_sf"/>
</dbReference>
<keyword evidence="3 6" id="KW-0717">Septation</keyword>
<dbReference type="InterPro" id="IPR013033">
    <property type="entry name" value="MinC"/>
</dbReference>
<dbReference type="Pfam" id="PF05209">
    <property type="entry name" value="MinC_N"/>
    <property type="match status" value="1"/>
</dbReference>
<dbReference type="SUPFAM" id="SSF63848">
    <property type="entry name" value="Cell-division inhibitor MinC, C-terminal domain"/>
    <property type="match status" value="1"/>
</dbReference>
<proteinExistence type="inferred from homology"/>
<reference evidence="9 10" key="1">
    <citation type="submission" date="2024-02" db="EMBL/GenBank/DDBJ databases">
        <title>Bacteria isolated from the canopy kelp, Nereocystis luetkeana.</title>
        <authorList>
            <person name="Pfister C.A."/>
            <person name="Younker I.T."/>
            <person name="Light S.H."/>
        </authorList>
    </citation>
    <scope>NUCLEOTIDE SEQUENCE [LARGE SCALE GENOMIC DNA]</scope>
    <source>
        <strain evidence="9 10">TI.1.05</strain>
    </source>
</reference>
<dbReference type="NCBIfam" id="TIGR01222">
    <property type="entry name" value="minC"/>
    <property type="match status" value="1"/>
</dbReference>
<dbReference type="Gene3D" id="2.160.20.70">
    <property type="match status" value="1"/>
</dbReference>
<evidence type="ECO:0000256" key="5">
    <source>
        <dbReference type="ARBA" id="ARBA00025606"/>
    </source>
</evidence>
<comment type="similarity">
    <text evidence="1 6">Belongs to the MinC family.</text>
</comment>